<dbReference type="EMBL" id="JARKIE010000206">
    <property type="protein sequence ID" value="KAJ7667083.1"/>
    <property type="molecule type" value="Genomic_DNA"/>
</dbReference>
<dbReference type="AlphaFoldDB" id="A0AAD7CXC9"/>
<feature type="transmembrane region" description="Helical" evidence="2">
    <location>
        <begin position="424"/>
        <end position="456"/>
    </location>
</feature>
<feature type="region of interest" description="Disordered" evidence="1">
    <location>
        <begin position="103"/>
        <end position="130"/>
    </location>
</feature>
<feature type="transmembrane region" description="Helical" evidence="2">
    <location>
        <begin position="476"/>
        <end position="500"/>
    </location>
</feature>
<feature type="compositionally biased region" description="Polar residues" evidence="1">
    <location>
        <begin position="579"/>
        <end position="591"/>
    </location>
</feature>
<name>A0AAD7CXC9_MYCRO</name>
<feature type="compositionally biased region" description="Basic and acidic residues" evidence="1">
    <location>
        <begin position="118"/>
        <end position="130"/>
    </location>
</feature>
<feature type="transmembrane region" description="Helical" evidence="2">
    <location>
        <begin position="380"/>
        <end position="403"/>
    </location>
</feature>
<feature type="region of interest" description="Disordered" evidence="1">
    <location>
        <begin position="35"/>
        <end position="69"/>
    </location>
</feature>
<evidence type="ECO:0000256" key="2">
    <source>
        <dbReference type="SAM" id="Phobius"/>
    </source>
</evidence>
<keyword evidence="4" id="KW-1185">Reference proteome</keyword>
<sequence length="591" mass="64839">MAPSESLQPAQSPLEQAATAGSQVFLPIFKSFNSSSSKLTSSDKLSELPASSPAPNPNRGVRSQNARAVRRSLDSLPSFSTSDSGHSPRIIQAWSTIPASKSLPQTSISDVSPGNDTPKQRVSFDSDRPQGRVVAYPGEFKFTKFISGFAIVPGRSSPAVDSVSQSRSRAASPLRIFQHLSAGFHRRNDPFVPVNPFEFSNFGFSSLRTFFGLHLSADSELDTEASSRHIKFFFTDTLPRQIYLHLLLRLPSMYFSRVARIFEDAEVSRPDIERMIGAGMSGDALELYSPPTVSVRESLAASAGARPPSVTRIPLPLPDEWTPALVSPSLIRFKRSWEDFIGSLIKEWKTLNVVSALLLSAILTMFQIDPVASDPVTRTTALLSLVSGLMSLCYGCVYIVRFSTMGSMYRASKFAQEARKTDTLIWWNVWTLLSMPAVFLAWSVVFFIMSIALFVWRTGSVLDPPERESLGKHAVLGPRIAITVVLLIGLLYFGLIIMTLRRYGEPAAVRAGEGDVEAQTRQRGRTTERTPSGRKRSCRGEAPGRTGLGAEAEKGTGPGSERDRRRPAAAPELEKQMEPAQSSSVRSVPQY</sequence>
<reference evidence="3" key="1">
    <citation type="submission" date="2023-03" db="EMBL/GenBank/DDBJ databases">
        <title>Massive genome expansion in bonnet fungi (Mycena s.s.) driven by repeated elements and novel gene families across ecological guilds.</title>
        <authorList>
            <consortium name="Lawrence Berkeley National Laboratory"/>
            <person name="Harder C.B."/>
            <person name="Miyauchi S."/>
            <person name="Viragh M."/>
            <person name="Kuo A."/>
            <person name="Thoen E."/>
            <person name="Andreopoulos B."/>
            <person name="Lu D."/>
            <person name="Skrede I."/>
            <person name="Drula E."/>
            <person name="Henrissat B."/>
            <person name="Morin E."/>
            <person name="Kohler A."/>
            <person name="Barry K."/>
            <person name="LaButti K."/>
            <person name="Morin E."/>
            <person name="Salamov A."/>
            <person name="Lipzen A."/>
            <person name="Mereny Z."/>
            <person name="Hegedus B."/>
            <person name="Baldrian P."/>
            <person name="Stursova M."/>
            <person name="Weitz H."/>
            <person name="Taylor A."/>
            <person name="Grigoriev I.V."/>
            <person name="Nagy L.G."/>
            <person name="Martin F."/>
            <person name="Kauserud H."/>
        </authorList>
    </citation>
    <scope>NUCLEOTIDE SEQUENCE</scope>
    <source>
        <strain evidence="3">CBHHK067</strain>
    </source>
</reference>
<accession>A0AAD7CXC9</accession>
<evidence type="ECO:0000313" key="3">
    <source>
        <dbReference type="EMBL" id="KAJ7667083.1"/>
    </source>
</evidence>
<feature type="compositionally biased region" description="Basic and acidic residues" evidence="1">
    <location>
        <begin position="560"/>
        <end position="577"/>
    </location>
</feature>
<feature type="region of interest" description="Disordered" evidence="1">
    <location>
        <begin position="511"/>
        <end position="591"/>
    </location>
</feature>
<feature type="compositionally biased region" description="Polar residues" evidence="1">
    <location>
        <begin position="103"/>
        <end position="117"/>
    </location>
</feature>
<comment type="caution">
    <text evidence="3">The sequence shown here is derived from an EMBL/GenBank/DDBJ whole genome shotgun (WGS) entry which is preliminary data.</text>
</comment>
<proteinExistence type="predicted"/>
<dbReference type="Proteomes" id="UP001221757">
    <property type="component" value="Unassembled WGS sequence"/>
</dbReference>
<keyword evidence="2" id="KW-0472">Membrane</keyword>
<evidence type="ECO:0000256" key="1">
    <source>
        <dbReference type="SAM" id="MobiDB-lite"/>
    </source>
</evidence>
<evidence type="ECO:0000313" key="4">
    <source>
        <dbReference type="Proteomes" id="UP001221757"/>
    </source>
</evidence>
<gene>
    <name evidence="3" type="ORF">B0H17DRAFT_1252015</name>
</gene>
<keyword evidence="2" id="KW-0812">Transmembrane</keyword>
<protein>
    <submittedName>
        <fullName evidence="3">Uncharacterized protein</fullName>
    </submittedName>
</protein>
<organism evidence="3 4">
    <name type="scientific">Mycena rosella</name>
    <name type="common">Pink bonnet</name>
    <name type="synonym">Agaricus rosellus</name>
    <dbReference type="NCBI Taxonomy" id="1033263"/>
    <lineage>
        <taxon>Eukaryota</taxon>
        <taxon>Fungi</taxon>
        <taxon>Dikarya</taxon>
        <taxon>Basidiomycota</taxon>
        <taxon>Agaricomycotina</taxon>
        <taxon>Agaricomycetes</taxon>
        <taxon>Agaricomycetidae</taxon>
        <taxon>Agaricales</taxon>
        <taxon>Marasmiineae</taxon>
        <taxon>Mycenaceae</taxon>
        <taxon>Mycena</taxon>
    </lineage>
</organism>
<keyword evidence="2" id="KW-1133">Transmembrane helix</keyword>